<feature type="transmembrane region" description="Helical" evidence="2">
    <location>
        <begin position="127"/>
        <end position="151"/>
    </location>
</feature>
<name>A0ABQ4DH99_9CELL</name>
<feature type="transmembrane region" description="Helical" evidence="2">
    <location>
        <begin position="83"/>
        <end position="106"/>
    </location>
</feature>
<keyword evidence="2" id="KW-1133">Transmembrane helix</keyword>
<evidence type="ECO:0000313" key="4">
    <source>
        <dbReference type="EMBL" id="GIG38716.1"/>
    </source>
</evidence>
<comment type="caution">
    <text evidence="4">The sequence shown here is derived from an EMBL/GenBank/DDBJ whole genome shotgun (WGS) entry which is preliminary data.</text>
</comment>
<sequence length="348" mass="35704">MSSTHVVVDPDQVPGTYAYHRLARTRPGARWWRPLLVGLLAGALYVALLGAGVVVLTVASLTSGPGGLERLGALDVTDLRDPFVFTLAMLSIIAMLPAVLVAARLLGARPVGLLASVTGRVRWGWAARCLALSAVLALVVQGADAALAAAAGTPWQPRPDGTTWVFVGLVLLLVPAQCVAEEVVFRGYLVQTLGAWLRHPAFAILLPVPLFVAGHTYVGLAMVDTAVWAIAMGWLVWRTGGLEAAAAAHVVNNVVVFGLGSVSLVDLDVVDIPPVALAVSTASTLVYVALVEVLVRRSRVARVRVVDPPVPPPAGVSDGASAGAPPGTAGALPAGPGGPVVPVPSPPS</sequence>
<feature type="transmembrane region" description="Helical" evidence="2">
    <location>
        <begin position="196"/>
        <end position="212"/>
    </location>
</feature>
<evidence type="ECO:0000259" key="3">
    <source>
        <dbReference type="Pfam" id="PF02517"/>
    </source>
</evidence>
<gene>
    <name evidence="4" type="ORF">Cph01nite_04780</name>
</gene>
<dbReference type="Pfam" id="PF02517">
    <property type="entry name" value="Rce1-like"/>
    <property type="match status" value="1"/>
</dbReference>
<keyword evidence="2" id="KW-0812">Transmembrane</keyword>
<keyword evidence="5" id="KW-1185">Reference proteome</keyword>
<dbReference type="EMBL" id="BONP01000002">
    <property type="protein sequence ID" value="GIG38716.1"/>
    <property type="molecule type" value="Genomic_DNA"/>
</dbReference>
<dbReference type="RefSeq" id="WP_203670779.1">
    <property type="nucleotide sequence ID" value="NZ_BONP01000002.1"/>
</dbReference>
<reference evidence="4 5" key="1">
    <citation type="submission" date="2021-01" db="EMBL/GenBank/DDBJ databases">
        <title>Whole genome shotgun sequence of Cellulomonas phragmiteti NBRC 110785.</title>
        <authorList>
            <person name="Komaki H."/>
            <person name="Tamura T."/>
        </authorList>
    </citation>
    <scope>NUCLEOTIDE SEQUENCE [LARGE SCALE GENOMIC DNA]</scope>
    <source>
        <strain evidence="4 5">NBRC 110785</strain>
    </source>
</reference>
<keyword evidence="2" id="KW-0472">Membrane</keyword>
<feature type="transmembrane region" description="Helical" evidence="2">
    <location>
        <begin position="35"/>
        <end position="63"/>
    </location>
</feature>
<evidence type="ECO:0000256" key="1">
    <source>
        <dbReference type="SAM" id="MobiDB-lite"/>
    </source>
</evidence>
<evidence type="ECO:0000313" key="5">
    <source>
        <dbReference type="Proteomes" id="UP000614741"/>
    </source>
</evidence>
<dbReference type="Proteomes" id="UP000614741">
    <property type="component" value="Unassembled WGS sequence"/>
</dbReference>
<feature type="domain" description="CAAX prenyl protease 2/Lysostaphin resistance protein A-like" evidence="3">
    <location>
        <begin position="165"/>
        <end position="255"/>
    </location>
</feature>
<evidence type="ECO:0000256" key="2">
    <source>
        <dbReference type="SAM" id="Phobius"/>
    </source>
</evidence>
<dbReference type="InterPro" id="IPR003675">
    <property type="entry name" value="Rce1/LyrA-like_dom"/>
</dbReference>
<organism evidence="4 5">
    <name type="scientific">Cellulomonas phragmiteti</name>
    <dbReference type="NCBI Taxonomy" id="478780"/>
    <lineage>
        <taxon>Bacteria</taxon>
        <taxon>Bacillati</taxon>
        <taxon>Actinomycetota</taxon>
        <taxon>Actinomycetes</taxon>
        <taxon>Micrococcales</taxon>
        <taxon>Cellulomonadaceae</taxon>
        <taxon>Cellulomonas</taxon>
    </lineage>
</organism>
<feature type="compositionally biased region" description="Pro residues" evidence="1">
    <location>
        <begin position="339"/>
        <end position="348"/>
    </location>
</feature>
<accession>A0ABQ4DH99</accession>
<feature type="region of interest" description="Disordered" evidence="1">
    <location>
        <begin position="309"/>
        <end position="348"/>
    </location>
</feature>
<feature type="transmembrane region" description="Helical" evidence="2">
    <location>
        <begin position="275"/>
        <end position="295"/>
    </location>
</feature>
<proteinExistence type="predicted"/>
<feature type="transmembrane region" description="Helical" evidence="2">
    <location>
        <begin position="163"/>
        <end position="184"/>
    </location>
</feature>
<protein>
    <recommendedName>
        <fullName evidence="3">CAAX prenyl protease 2/Lysostaphin resistance protein A-like domain-containing protein</fullName>
    </recommendedName>
</protein>
<feature type="compositionally biased region" description="Low complexity" evidence="1">
    <location>
        <begin position="315"/>
        <end position="334"/>
    </location>
</feature>